<keyword evidence="2" id="KW-1185">Reference proteome</keyword>
<dbReference type="RefSeq" id="WP_194707597.1">
    <property type="nucleotide sequence ID" value="NZ_JADKPN010000009.1"/>
</dbReference>
<dbReference type="SUPFAM" id="SSF89360">
    <property type="entry name" value="HesB-like domain"/>
    <property type="match status" value="1"/>
</dbReference>
<accession>A0A930VBC6</accession>
<proteinExistence type="predicted"/>
<evidence type="ECO:0000313" key="2">
    <source>
        <dbReference type="Proteomes" id="UP000640489"/>
    </source>
</evidence>
<organism evidence="1 2">
    <name type="scientific">Nocardioides islandensis</name>
    <dbReference type="NCBI Taxonomy" id="433663"/>
    <lineage>
        <taxon>Bacteria</taxon>
        <taxon>Bacillati</taxon>
        <taxon>Actinomycetota</taxon>
        <taxon>Actinomycetes</taxon>
        <taxon>Propionibacteriales</taxon>
        <taxon>Nocardioidaceae</taxon>
        <taxon>Nocardioides</taxon>
    </lineage>
</organism>
<name>A0A930VBC6_9ACTN</name>
<dbReference type="AlphaFoldDB" id="A0A930VBC6"/>
<reference evidence="1" key="1">
    <citation type="submission" date="2020-11" db="EMBL/GenBank/DDBJ databases">
        <title>Nocardioides sp. nov., isolated from Soil of Cynanchum wilfordii Hemsley rhizosphere.</title>
        <authorList>
            <person name="Lee J.-S."/>
            <person name="Suh M.K."/>
            <person name="Kim J.-S."/>
        </authorList>
    </citation>
    <scope>NUCLEOTIDE SEQUENCE</scope>
    <source>
        <strain evidence="1">KCTC 19275</strain>
    </source>
</reference>
<evidence type="ECO:0000313" key="1">
    <source>
        <dbReference type="EMBL" id="MBF4764404.1"/>
    </source>
</evidence>
<sequence>MLTITPKALTVMRRVTAHPTLKPTSGLRIGRRAKRSAPLEVRAVEEPRPGDAVLEESGARLYLGPDAARRVEGGELDAITDPAGRVHFVLRATP</sequence>
<gene>
    <name evidence="1" type="ORF">ISU07_14820</name>
</gene>
<dbReference type="Proteomes" id="UP000640489">
    <property type="component" value="Unassembled WGS sequence"/>
</dbReference>
<comment type="caution">
    <text evidence="1">The sequence shown here is derived from an EMBL/GenBank/DDBJ whole genome shotgun (WGS) entry which is preliminary data.</text>
</comment>
<dbReference type="InterPro" id="IPR035903">
    <property type="entry name" value="HesB-like_dom_sf"/>
</dbReference>
<dbReference type="Gene3D" id="2.60.300.12">
    <property type="entry name" value="HesB-like domain"/>
    <property type="match status" value="1"/>
</dbReference>
<dbReference type="EMBL" id="JADKPN010000009">
    <property type="protein sequence ID" value="MBF4764404.1"/>
    <property type="molecule type" value="Genomic_DNA"/>
</dbReference>
<protein>
    <submittedName>
        <fullName evidence="1">Fe-S cluster assembly protein HesB</fullName>
    </submittedName>
</protein>